<feature type="compositionally biased region" description="Low complexity" evidence="1">
    <location>
        <begin position="143"/>
        <end position="165"/>
    </location>
</feature>
<evidence type="ECO:0000259" key="2">
    <source>
        <dbReference type="PROSITE" id="PS50937"/>
    </source>
</evidence>
<feature type="region of interest" description="Disordered" evidence="1">
    <location>
        <begin position="58"/>
        <end position="198"/>
    </location>
</feature>
<dbReference type="Gene3D" id="1.10.1660.10">
    <property type="match status" value="1"/>
</dbReference>
<organism evidence="3">
    <name type="scientific">Streptomyces tendae</name>
    <dbReference type="NCBI Taxonomy" id="1932"/>
    <lineage>
        <taxon>Bacteria</taxon>
        <taxon>Bacillati</taxon>
        <taxon>Actinomycetota</taxon>
        <taxon>Actinomycetes</taxon>
        <taxon>Kitasatosporales</taxon>
        <taxon>Streptomycetaceae</taxon>
        <taxon>Streptomyces</taxon>
    </lineage>
</organism>
<dbReference type="AlphaFoldDB" id="A0A6B3QJR4"/>
<dbReference type="CDD" id="cd00592">
    <property type="entry name" value="HTH_MerR-like"/>
    <property type="match status" value="1"/>
</dbReference>
<dbReference type="Pfam" id="PF00376">
    <property type="entry name" value="MerR"/>
    <property type="match status" value="1"/>
</dbReference>
<gene>
    <name evidence="3" type="ORF">GUR47_07245</name>
</gene>
<proteinExistence type="predicted"/>
<dbReference type="GO" id="GO:0003677">
    <property type="term" value="F:DNA binding"/>
    <property type="evidence" value="ECO:0007669"/>
    <property type="project" value="InterPro"/>
</dbReference>
<dbReference type="EMBL" id="JAAIFS010000001">
    <property type="protein sequence ID" value="NEV86471.1"/>
    <property type="molecule type" value="Genomic_DNA"/>
</dbReference>
<sequence>MAWRPRQLADLAGTTVGAVRRYHDVGLLEEPPRRANGHKQYGVAHLVRVLRIKRRADLGDQGAGPRGGHRLRRHAARPPTVPGGQRVRPAPRHRRRRRPPRARGQTAHQEPDRARDAAPSAHRDRRPERRRHPDRPRGRARPQARAVLRPAPRGAPAPLASRPGPDSAGLCHARQRSGHGPHAAQVDRAATARCTLRA</sequence>
<feature type="domain" description="HTH merR-type" evidence="2">
    <location>
        <begin position="2"/>
        <end position="59"/>
    </location>
</feature>
<dbReference type="InterPro" id="IPR000551">
    <property type="entry name" value="MerR-type_HTH_dom"/>
</dbReference>
<feature type="compositionally biased region" description="Basic residues" evidence="1">
    <location>
        <begin position="89"/>
        <end position="101"/>
    </location>
</feature>
<evidence type="ECO:0000313" key="3">
    <source>
        <dbReference type="EMBL" id="NEV86471.1"/>
    </source>
</evidence>
<comment type="caution">
    <text evidence="3">The sequence shown here is derived from an EMBL/GenBank/DDBJ whole genome shotgun (WGS) entry which is preliminary data.</text>
</comment>
<feature type="compositionally biased region" description="Basic residues" evidence="1">
    <location>
        <begin position="67"/>
        <end position="76"/>
    </location>
</feature>
<name>A0A6B3QJR4_STRTE</name>
<evidence type="ECO:0000256" key="1">
    <source>
        <dbReference type="SAM" id="MobiDB-lite"/>
    </source>
</evidence>
<dbReference type="SUPFAM" id="SSF46955">
    <property type="entry name" value="Putative DNA-binding domain"/>
    <property type="match status" value="1"/>
</dbReference>
<reference evidence="3" key="1">
    <citation type="journal article" date="2020" name="Microorganisms">
        <title>Isolation, Genomic and Metabolomic Characterization of Streptomyces tendae VITAKN with Quorum Sensing Inhibitory Activity from Southern India.</title>
        <authorList>
            <person name="Ishaque N.M."/>
            <person name="Burgsdorf I."/>
            <person name="Limlingan Malit J.J."/>
            <person name="Saha S."/>
            <person name="Teta R."/>
            <person name="Ewe D."/>
            <person name="Kannabiran K."/>
            <person name="Hrouzek P."/>
            <person name="Steindler L."/>
            <person name="Costantino V."/>
            <person name="Saurav K."/>
        </authorList>
    </citation>
    <scope>NUCLEOTIDE SEQUENCE</scope>
    <source>
        <strain evidence="3">VITAKN</strain>
    </source>
</reference>
<dbReference type="InterPro" id="IPR009061">
    <property type="entry name" value="DNA-bd_dom_put_sf"/>
</dbReference>
<dbReference type="GO" id="GO:0006355">
    <property type="term" value="P:regulation of DNA-templated transcription"/>
    <property type="evidence" value="ECO:0007669"/>
    <property type="project" value="InterPro"/>
</dbReference>
<feature type="compositionally biased region" description="Basic residues" evidence="1">
    <location>
        <begin position="128"/>
        <end position="142"/>
    </location>
</feature>
<feature type="compositionally biased region" description="Basic and acidic residues" evidence="1">
    <location>
        <begin position="109"/>
        <end position="127"/>
    </location>
</feature>
<dbReference type="PROSITE" id="PS50937">
    <property type="entry name" value="HTH_MERR_2"/>
    <property type="match status" value="1"/>
</dbReference>
<protein>
    <submittedName>
        <fullName evidence="3">MerR family transcriptional regulator</fullName>
    </submittedName>
</protein>
<accession>A0A6B3QJR4</accession>